<evidence type="ECO:0000256" key="2">
    <source>
        <dbReference type="PROSITE-ProRule" id="PRU00285"/>
    </source>
</evidence>
<keyword evidence="1" id="KW-0346">Stress response</keyword>
<dbReference type="Proteomes" id="UP000077002">
    <property type="component" value="Unassembled WGS sequence"/>
</dbReference>
<dbReference type="SUPFAM" id="SSF49764">
    <property type="entry name" value="HSP20-like chaperones"/>
    <property type="match status" value="1"/>
</dbReference>
<gene>
    <name evidence="6" type="ORF">AYO21_08595</name>
</gene>
<feature type="compositionally biased region" description="Polar residues" evidence="4">
    <location>
        <begin position="116"/>
        <end position="127"/>
    </location>
</feature>
<dbReference type="EMBL" id="LVKK01000076">
    <property type="protein sequence ID" value="OAG37177.1"/>
    <property type="molecule type" value="Genomic_DNA"/>
</dbReference>
<organism evidence="6 7">
    <name type="scientific">Fonsecaea monophora</name>
    <dbReference type="NCBI Taxonomy" id="254056"/>
    <lineage>
        <taxon>Eukaryota</taxon>
        <taxon>Fungi</taxon>
        <taxon>Dikarya</taxon>
        <taxon>Ascomycota</taxon>
        <taxon>Pezizomycotina</taxon>
        <taxon>Eurotiomycetes</taxon>
        <taxon>Chaetothyriomycetidae</taxon>
        <taxon>Chaetothyriales</taxon>
        <taxon>Herpotrichiellaceae</taxon>
        <taxon>Fonsecaea</taxon>
    </lineage>
</organism>
<comment type="caution">
    <text evidence="6">The sequence shown here is derived from an EMBL/GenBank/DDBJ whole genome shotgun (WGS) entry which is preliminary data.</text>
</comment>
<dbReference type="InterPro" id="IPR002068">
    <property type="entry name" value="A-crystallin/Hsp20_dom"/>
</dbReference>
<dbReference type="PROSITE" id="PS01031">
    <property type="entry name" value="SHSP"/>
    <property type="match status" value="1"/>
</dbReference>
<dbReference type="CDD" id="cd06464">
    <property type="entry name" value="ACD_sHsps-like"/>
    <property type="match status" value="1"/>
</dbReference>
<evidence type="ECO:0000313" key="7">
    <source>
        <dbReference type="Proteomes" id="UP000077002"/>
    </source>
</evidence>
<dbReference type="AlphaFoldDB" id="A0A177EYP0"/>
<feature type="region of interest" description="Disordered" evidence="4">
    <location>
        <begin position="87"/>
        <end position="170"/>
    </location>
</feature>
<reference evidence="6 7" key="1">
    <citation type="submission" date="2016-03" db="EMBL/GenBank/DDBJ databases">
        <title>Draft genome sequence of the Fonsecaea monophora CBS 269.37.</title>
        <authorList>
            <person name="Bombassaro A."/>
            <person name="Vinicius W.A."/>
            <person name="De Hoog S."/>
            <person name="Sun J."/>
            <person name="Souza E.M."/>
            <person name="Raittz R.T."/>
            <person name="Costa F."/>
            <person name="Leao A.C."/>
            <person name="Tadra-Sfeir M.Z."/>
            <person name="Baura V."/>
            <person name="Balsanelli E."/>
            <person name="Pedrosa F.O."/>
            <person name="Moreno L.F."/>
            <person name="Steffens M.B."/>
            <person name="Xi L."/>
            <person name="Bocca A.L."/>
            <person name="Felipe M.S."/>
            <person name="Teixeira M."/>
            <person name="Telles Filho F.Q."/>
            <person name="Azevedo C.M."/>
            <person name="Gomes R."/>
            <person name="Vicente V.A."/>
        </authorList>
    </citation>
    <scope>NUCLEOTIDE SEQUENCE [LARGE SCALE GENOMIC DNA]</scope>
    <source>
        <strain evidence="6 7">CBS 269.37</strain>
    </source>
</reference>
<name>A0A177EYP0_9EURO</name>
<evidence type="ECO:0000256" key="4">
    <source>
        <dbReference type="SAM" id="MobiDB-lite"/>
    </source>
</evidence>
<evidence type="ECO:0000256" key="3">
    <source>
        <dbReference type="RuleBase" id="RU003616"/>
    </source>
</evidence>
<dbReference type="PANTHER" id="PTHR11527">
    <property type="entry name" value="HEAT-SHOCK PROTEIN 20 FAMILY MEMBER"/>
    <property type="match status" value="1"/>
</dbReference>
<dbReference type="RefSeq" id="XP_022509129.1">
    <property type="nucleotide sequence ID" value="XM_022658538.1"/>
</dbReference>
<dbReference type="GeneID" id="34603738"/>
<dbReference type="InterPro" id="IPR031107">
    <property type="entry name" value="Small_HSP"/>
</dbReference>
<dbReference type="OrthoDB" id="1431247at2759"/>
<dbReference type="InterPro" id="IPR008978">
    <property type="entry name" value="HSP20-like_chaperone"/>
</dbReference>
<protein>
    <recommendedName>
        <fullName evidence="5">SHSP domain-containing protein</fullName>
    </recommendedName>
</protein>
<evidence type="ECO:0000256" key="1">
    <source>
        <dbReference type="ARBA" id="ARBA00023016"/>
    </source>
</evidence>
<evidence type="ECO:0000259" key="5">
    <source>
        <dbReference type="PROSITE" id="PS01031"/>
    </source>
</evidence>
<keyword evidence="7" id="KW-1185">Reference proteome</keyword>
<comment type="similarity">
    <text evidence="2 3">Belongs to the small heat shock protein (HSP20) family.</text>
</comment>
<dbReference type="Gene3D" id="2.60.40.790">
    <property type="match status" value="1"/>
</dbReference>
<feature type="compositionally biased region" description="Low complexity" evidence="4">
    <location>
        <begin position="150"/>
        <end position="168"/>
    </location>
</feature>
<proteinExistence type="inferred from homology"/>
<accession>A0A177EYP0</accession>
<sequence length="224" mass="24957">MSFLFPRLAFAPARCGPSRRDIAPLFSLFDDSFNEIQRANRSTRKQWNPRFDVKESNDTYVLEGELPGVEQKDLSIEFVDEHTLTIKGRTERTTESGTRPSALQGDNKSAIEESPASETGSVKSHQPTVEDEEPANSSAVAAVDSKTEVAAPTPAQQEQQPTKVEQQPAQQQYWITERSVGEFSRSFWFPHRVNQEAVKASLKNGLLSIVVPKAAPESRRIAVE</sequence>
<dbReference type="Pfam" id="PF00011">
    <property type="entry name" value="HSP20"/>
    <property type="match status" value="1"/>
</dbReference>
<evidence type="ECO:0000313" key="6">
    <source>
        <dbReference type="EMBL" id="OAG37177.1"/>
    </source>
</evidence>
<feature type="domain" description="SHSP" evidence="5">
    <location>
        <begin position="42"/>
        <end position="224"/>
    </location>
</feature>